<reference evidence="1 2" key="1">
    <citation type="submission" date="2015-09" db="EMBL/GenBank/DDBJ databases">
        <authorList>
            <consortium name="Pathogen Informatics"/>
        </authorList>
    </citation>
    <scope>NUCLEOTIDE SEQUENCE [LARGE SCALE GENOMIC DNA]</scope>
    <source>
        <strain evidence="1 2">2789STDY5608849</strain>
    </source>
</reference>
<accession>A0A173XZS4</accession>
<protein>
    <submittedName>
        <fullName evidence="1">Uncharacterized protein</fullName>
    </submittedName>
</protein>
<organism evidence="1 2">
    <name type="scientific">Fusicatenibacter saccharivorans</name>
    <dbReference type="NCBI Taxonomy" id="1150298"/>
    <lineage>
        <taxon>Bacteria</taxon>
        <taxon>Bacillati</taxon>
        <taxon>Bacillota</taxon>
        <taxon>Clostridia</taxon>
        <taxon>Lachnospirales</taxon>
        <taxon>Lachnospiraceae</taxon>
        <taxon>Fusicatenibacter</taxon>
    </lineage>
</organism>
<evidence type="ECO:0000313" key="2">
    <source>
        <dbReference type="Proteomes" id="UP000095706"/>
    </source>
</evidence>
<dbReference type="Proteomes" id="UP000095706">
    <property type="component" value="Unassembled WGS sequence"/>
</dbReference>
<sequence length="340" mass="39889">MMNYSKWNDPKNYARMTAELAESAISETPIFAAGEDEHIEHSFVQHCMTSVDEIYDLLDDTDIAIIEEIAVAKYLNSLQIYEYITLRGYDVTRQRLRRRILKLMKYHVIQENEMVSFGFEHGLKYYELDYFGHTFAMESGVVFHMGNRYVSYSRRKEKGMSNNTPCDVKRILVGNQIVLNLLMSNTQMQRFGIMETMRANNLEQAGEDCMIRTAANVRIDEESVLAYEVVRDTPDSYEKLLNKIERYYNLVNNEEYLASNFHGDTAYPQMIICGQSLEHNIKIAEYLRENGLWREEDPILFTEDLLNMKRSRVSIYALGEDNTQSWYTLPENKEFFRETA</sequence>
<dbReference type="EMBL" id="CYYV01000002">
    <property type="protein sequence ID" value="CUN57149.1"/>
    <property type="molecule type" value="Genomic_DNA"/>
</dbReference>
<evidence type="ECO:0000313" key="1">
    <source>
        <dbReference type="EMBL" id="CUN57149.1"/>
    </source>
</evidence>
<gene>
    <name evidence="1" type="ORF">ERS852406_00380</name>
</gene>
<dbReference type="RefSeq" id="WP_156327524.1">
    <property type="nucleotide sequence ID" value="NZ_CAXSRP010000008.1"/>
</dbReference>
<dbReference type="AlphaFoldDB" id="A0A173XZS4"/>
<name>A0A173XZS4_9FIRM</name>
<proteinExistence type="predicted"/>